<evidence type="ECO:0000313" key="2">
    <source>
        <dbReference type="EMBL" id="PUB10246.1"/>
    </source>
</evidence>
<reference evidence="2 3" key="1">
    <citation type="submission" date="2018-04" db="EMBL/GenBank/DDBJ databases">
        <title>Genomic Encyclopedia of Archaeal and Bacterial Type Strains, Phase II (KMG-II): from individual species to whole genera.</title>
        <authorList>
            <person name="Goeker M."/>
        </authorList>
    </citation>
    <scope>NUCLEOTIDE SEQUENCE [LARGE SCALE GENOMIC DNA]</scope>
    <source>
        <strain evidence="2 3">DSM 29955</strain>
    </source>
</reference>
<protein>
    <submittedName>
        <fullName evidence="2">Uncharacterized protein</fullName>
    </submittedName>
</protein>
<accession>A0A2T6K6H4</accession>
<gene>
    <name evidence="2" type="ORF">C8N45_1208</name>
</gene>
<feature type="compositionally biased region" description="Low complexity" evidence="1">
    <location>
        <begin position="75"/>
        <end position="108"/>
    </location>
</feature>
<evidence type="ECO:0000313" key="3">
    <source>
        <dbReference type="Proteomes" id="UP000244523"/>
    </source>
</evidence>
<comment type="caution">
    <text evidence="2">The sequence shown here is derived from an EMBL/GenBank/DDBJ whole genome shotgun (WGS) entry which is preliminary data.</text>
</comment>
<feature type="region of interest" description="Disordered" evidence="1">
    <location>
        <begin position="70"/>
        <end position="121"/>
    </location>
</feature>
<feature type="region of interest" description="Disordered" evidence="1">
    <location>
        <begin position="1"/>
        <end position="27"/>
    </location>
</feature>
<dbReference type="Proteomes" id="UP000244523">
    <property type="component" value="Unassembled WGS sequence"/>
</dbReference>
<name>A0A2T6K6H4_9RHOB</name>
<organism evidence="2 3">
    <name type="scientific">Yoonia sediminilitoris</name>
    <dbReference type="NCBI Taxonomy" id="1286148"/>
    <lineage>
        <taxon>Bacteria</taxon>
        <taxon>Pseudomonadati</taxon>
        <taxon>Pseudomonadota</taxon>
        <taxon>Alphaproteobacteria</taxon>
        <taxon>Rhodobacterales</taxon>
        <taxon>Paracoccaceae</taxon>
        <taxon>Yoonia</taxon>
    </lineage>
</organism>
<evidence type="ECO:0000256" key="1">
    <source>
        <dbReference type="SAM" id="MobiDB-lite"/>
    </source>
</evidence>
<dbReference type="EMBL" id="QBUD01000020">
    <property type="protein sequence ID" value="PUB10246.1"/>
    <property type="molecule type" value="Genomic_DNA"/>
</dbReference>
<keyword evidence="3" id="KW-1185">Reference proteome</keyword>
<proteinExistence type="predicted"/>
<dbReference type="AlphaFoldDB" id="A0A2T6K6H4"/>
<sequence length="172" mass="19014">MTLTEPTRTFGVAKGRPSNSYEKGDGEVFPNKKCQKSSDVRHCTARSSSLLAQPKCPVIQHRKPVPYPVISNAKTGPSSSITTTSVTTRASTTSHPPTSTSAATKPFSGKGRRSRNRQSNTVACNIKNKPHNQSHKRARASNAQAALMFHFTWRRTPKRYGIDSAQTWRSFR</sequence>